<keyword evidence="2 5" id="KW-0547">Nucleotide-binding</keyword>
<evidence type="ECO:0000256" key="1">
    <source>
        <dbReference type="ARBA" id="ARBA00009018"/>
    </source>
</evidence>
<gene>
    <name evidence="5" type="primary">coaE</name>
</gene>
<dbReference type="EC" id="2.7.1.24" evidence="5 6"/>
<organism evidence="7">
    <name type="scientific">uncultured gamma proteobacterium HF0010_09F21</name>
    <dbReference type="NCBI Taxonomy" id="723560"/>
    <lineage>
        <taxon>Bacteria</taxon>
        <taxon>Pseudomonadati</taxon>
        <taxon>Pseudomonadota</taxon>
        <taxon>Gammaproteobacteria</taxon>
        <taxon>environmental samples</taxon>
    </lineage>
</organism>
<keyword evidence="3 5" id="KW-0067">ATP-binding</keyword>
<evidence type="ECO:0000256" key="5">
    <source>
        <dbReference type="HAMAP-Rule" id="MF_00376"/>
    </source>
</evidence>
<evidence type="ECO:0000256" key="6">
    <source>
        <dbReference type="NCBIfam" id="TIGR00152"/>
    </source>
</evidence>
<comment type="similarity">
    <text evidence="1 5">Belongs to the CoaE family.</text>
</comment>
<dbReference type="Pfam" id="PF01121">
    <property type="entry name" value="CoaE"/>
    <property type="match status" value="1"/>
</dbReference>
<dbReference type="GO" id="GO:0005737">
    <property type="term" value="C:cytoplasm"/>
    <property type="evidence" value="ECO:0007669"/>
    <property type="project" value="UniProtKB-SubCell"/>
</dbReference>
<sequence length="193" mass="22374">MFIIGITGGIATGKTLACDFFKKKKIEIVDADEISRSLQEVGERGYEEVVKAFGKDVLKPNKELDKVKLRKIIFSDQKKKEKLEAIMHPIIGEKTLEDVAKIKSKWGIYSAPIWGKYDNFNRTLVIDAPEKTQIQRIVKRDNVSEEEAKTIIDKQMSRHDRISFATDFILNDSSIEDFERKLEFYFNFFESQL</sequence>
<comment type="function">
    <text evidence="5">Catalyzes the phosphorylation of the 3'-hydroxyl group of dephosphocoenzyme A to form coenzyme A.</text>
</comment>
<name>E7C1J7_9GAMM</name>
<dbReference type="HAMAP" id="MF_00376">
    <property type="entry name" value="Dephospho_CoA_kinase"/>
    <property type="match status" value="1"/>
</dbReference>
<dbReference type="GO" id="GO:0015937">
    <property type="term" value="P:coenzyme A biosynthetic process"/>
    <property type="evidence" value="ECO:0007669"/>
    <property type="project" value="UniProtKB-UniRule"/>
</dbReference>
<dbReference type="CDD" id="cd02022">
    <property type="entry name" value="DPCK"/>
    <property type="match status" value="1"/>
</dbReference>
<keyword evidence="5" id="KW-0808">Transferase</keyword>
<proteinExistence type="inferred from homology"/>
<dbReference type="PANTHER" id="PTHR10695:SF46">
    <property type="entry name" value="BIFUNCTIONAL COENZYME A SYNTHASE-RELATED"/>
    <property type="match status" value="1"/>
</dbReference>
<dbReference type="InterPro" id="IPR001977">
    <property type="entry name" value="Depp_CoAkinase"/>
</dbReference>
<dbReference type="EMBL" id="GU567950">
    <property type="protein sequence ID" value="ADI21286.1"/>
    <property type="molecule type" value="Genomic_DNA"/>
</dbReference>
<accession>E7C1J7</accession>
<evidence type="ECO:0000256" key="4">
    <source>
        <dbReference type="ARBA" id="ARBA00022993"/>
    </source>
</evidence>
<comment type="subcellular location">
    <subcellularLocation>
        <location evidence="5">Cytoplasm</location>
    </subcellularLocation>
</comment>
<evidence type="ECO:0000256" key="2">
    <source>
        <dbReference type="ARBA" id="ARBA00022741"/>
    </source>
</evidence>
<dbReference type="PROSITE" id="PS51219">
    <property type="entry name" value="DPCK"/>
    <property type="match status" value="1"/>
</dbReference>
<comment type="pathway">
    <text evidence="5">Cofactor biosynthesis; coenzyme A biosynthesis; CoA from (R)-pantothenate: step 5/5.</text>
</comment>
<feature type="binding site" evidence="5">
    <location>
        <begin position="11"/>
        <end position="16"/>
    </location>
    <ligand>
        <name>ATP</name>
        <dbReference type="ChEBI" id="CHEBI:30616"/>
    </ligand>
</feature>
<keyword evidence="4 5" id="KW-0173">Coenzyme A biosynthesis</keyword>
<dbReference type="GO" id="GO:0004140">
    <property type="term" value="F:dephospho-CoA kinase activity"/>
    <property type="evidence" value="ECO:0007669"/>
    <property type="project" value="UniProtKB-UniRule"/>
</dbReference>
<dbReference type="AlphaFoldDB" id="E7C1J7"/>
<reference evidence="7" key="1">
    <citation type="submission" date="2010-01" db="EMBL/GenBank/DDBJ databases">
        <title>Genome fragments of uncultured bacteria from the North Pacific subtropical Gyre.</title>
        <authorList>
            <person name="Pham V.D."/>
            <person name="Delong E.F."/>
        </authorList>
    </citation>
    <scope>NUCLEOTIDE SEQUENCE</scope>
</reference>
<protein>
    <recommendedName>
        <fullName evidence="5 6">Dephospho-CoA kinase</fullName>
        <ecNumber evidence="5 6">2.7.1.24</ecNumber>
    </recommendedName>
    <alternativeName>
        <fullName evidence="5">Dephosphocoenzyme A kinase</fullName>
    </alternativeName>
</protein>
<dbReference type="InterPro" id="IPR027417">
    <property type="entry name" value="P-loop_NTPase"/>
</dbReference>
<dbReference type="NCBIfam" id="TIGR00152">
    <property type="entry name" value="dephospho-CoA kinase"/>
    <property type="match status" value="1"/>
</dbReference>
<dbReference type="UniPathway" id="UPA00241">
    <property type="reaction ID" value="UER00356"/>
</dbReference>
<dbReference type="GO" id="GO:0005524">
    <property type="term" value="F:ATP binding"/>
    <property type="evidence" value="ECO:0007669"/>
    <property type="project" value="UniProtKB-UniRule"/>
</dbReference>
<dbReference type="Gene3D" id="3.40.50.300">
    <property type="entry name" value="P-loop containing nucleotide triphosphate hydrolases"/>
    <property type="match status" value="1"/>
</dbReference>
<evidence type="ECO:0000313" key="7">
    <source>
        <dbReference type="EMBL" id="ADI21286.1"/>
    </source>
</evidence>
<dbReference type="PANTHER" id="PTHR10695">
    <property type="entry name" value="DEPHOSPHO-COA KINASE-RELATED"/>
    <property type="match status" value="1"/>
</dbReference>
<keyword evidence="5 7" id="KW-0418">Kinase</keyword>
<evidence type="ECO:0000256" key="3">
    <source>
        <dbReference type="ARBA" id="ARBA00022840"/>
    </source>
</evidence>
<keyword evidence="5" id="KW-0963">Cytoplasm</keyword>
<dbReference type="SUPFAM" id="SSF52540">
    <property type="entry name" value="P-loop containing nucleoside triphosphate hydrolases"/>
    <property type="match status" value="1"/>
</dbReference>
<comment type="catalytic activity">
    <reaction evidence="5">
        <text>3'-dephospho-CoA + ATP = ADP + CoA + H(+)</text>
        <dbReference type="Rhea" id="RHEA:18245"/>
        <dbReference type="ChEBI" id="CHEBI:15378"/>
        <dbReference type="ChEBI" id="CHEBI:30616"/>
        <dbReference type="ChEBI" id="CHEBI:57287"/>
        <dbReference type="ChEBI" id="CHEBI:57328"/>
        <dbReference type="ChEBI" id="CHEBI:456216"/>
        <dbReference type="EC" id="2.7.1.24"/>
    </reaction>
</comment>